<keyword evidence="1" id="KW-1133">Transmembrane helix</keyword>
<accession>A0A1W0A407</accession>
<keyword evidence="4" id="KW-1185">Reference proteome</keyword>
<dbReference type="SMART" id="SM00220">
    <property type="entry name" value="S_TKc"/>
    <property type="match status" value="2"/>
</dbReference>
<dbReference type="InterPro" id="IPR051681">
    <property type="entry name" value="Ser/Thr_Kinases-Pseudokinases"/>
</dbReference>
<gene>
    <name evidence="3" type="ORF">THRCLA_02811</name>
</gene>
<feature type="transmembrane region" description="Helical" evidence="1">
    <location>
        <begin position="728"/>
        <end position="749"/>
    </location>
</feature>
<protein>
    <submittedName>
        <fullName evidence="3">Kinase</fullName>
    </submittedName>
</protein>
<dbReference type="Pfam" id="PF00069">
    <property type="entry name" value="Pkinase"/>
    <property type="match status" value="2"/>
</dbReference>
<feature type="domain" description="Protein kinase" evidence="2">
    <location>
        <begin position="814"/>
        <end position="1095"/>
    </location>
</feature>
<dbReference type="InterPro" id="IPR008271">
    <property type="entry name" value="Ser/Thr_kinase_AS"/>
</dbReference>
<dbReference type="SUPFAM" id="SSF56112">
    <property type="entry name" value="Protein kinase-like (PK-like)"/>
    <property type="match status" value="2"/>
</dbReference>
<dbReference type="PROSITE" id="PS50011">
    <property type="entry name" value="PROTEIN_KINASE_DOM"/>
    <property type="match status" value="2"/>
</dbReference>
<feature type="domain" description="Protein kinase" evidence="2">
    <location>
        <begin position="129"/>
        <end position="388"/>
    </location>
</feature>
<name>A0A1W0A407_9STRA</name>
<keyword evidence="1" id="KW-0812">Transmembrane</keyword>
<dbReference type="InterPro" id="IPR000719">
    <property type="entry name" value="Prot_kinase_dom"/>
</dbReference>
<organism evidence="3 4">
    <name type="scientific">Thraustotheca clavata</name>
    <dbReference type="NCBI Taxonomy" id="74557"/>
    <lineage>
        <taxon>Eukaryota</taxon>
        <taxon>Sar</taxon>
        <taxon>Stramenopiles</taxon>
        <taxon>Oomycota</taxon>
        <taxon>Saprolegniomycetes</taxon>
        <taxon>Saprolegniales</taxon>
        <taxon>Achlyaceae</taxon>
        <taxon>Thraustotheca</taxon>
    </lineage>
</organism>
<sequence>MTSWLIETQASKITTAPPVAIVSSSSNTATVVVLAVLLGFMILITAGLLWLRCRRKAKGFLARSEAGQGFLGEALFRRRNPAPVEVAEDDSYERDMHAVTIGPAAKSLKIEAFEHDPFLYTKRLSFGGIVVTRLISKGAYGEVWLGQYRHKEVAIKKILHAKRNDTFELECFTEEIRIMASLDHPHIVHLIGFGWDTITNLCAVTEYLAKGDLTGYLVANQDLSWDAKLRIAVGTARALAYMHERDPPVIHRDLKSKNILITDTGEAKLSDFGISRVRTLDETLTAGVGTVYWTAPEVLLGQRYTEQVDIYSFGVVLCELDTHRAPYADMQEVAQMAIAQQVATHQFRPPFSAKCPKLVKDLADRCMDQDPSARPTAQEIVDLIELWKGWKKDSFQGKVAITGIIVKKDGEGAPLRPRFTKDSPEWFREVANAWMDGNPSLRPSISSDVSLDKFQLTLVSNMPSRWLENADYVNRFRELEKNKVVSDALVPSTAPSNVLDRLNSSSLKWSDLTQLAKQAILWDMGYVRTSADPENITQVYTACSSSGKGASMASIVVSKELFLASQTNASTISCTGADGNYSRQENSHGLYLGKVVKCAVGLLPEVSTPNSYASMWGQDGLGNNVVPDPRFWRHEWHSQGFPSFFLFAIHTVPASAEETAWGKCPSKDQPGSLIIPCTLYNFPVNMSYEVSSPDGVTWCVPQQSSAMSDWLSDIQDAKTGRKISTTTIVLISVIGVLLIVVFLIFYLRWRKRHNGGSSSDGSNYNRMTASGQTSGAGTALQTLTKQTIQTASPLLNAFQEDPLLCSKRLPYSSITCIKMISKGAFGEVWIGTLDEHTELVKSPHTKNPQTKRTVAIKKILDSKRSDAHELECFADEIRLMALFSHPNIVTFIGFAWNTLQNMSCVTEYLVNGDLSEYLAAHKNLDWKTKLHLGHGLLKAILYLHQRSPPVIHRDLKGRNVLIGDDVTAKLSDFGISRQRIADETMTMGVGTAFWTAPEVLLGLKYDSSVDIYSFGCIMSELDTHATPYSDMKGVPSMQIVHRITGQDSGSVPLRPRFNDNSPEWYREVASACLHQDASLRPTIVDLELRFAQELAKLE</sequence>
<dbReference type="PROSITE" id="PS00108">
    <property type="entry name" value="PROTEIN_KINASE_ST"/>
    <property type="match status" value="2"/>
</dbReference>
<dbReference type="AlphaFoldDB" id="A0A1W0A407"/>
<evidence type="ECO:0000313" key="3">
    <source>
        <dbReference type="EMBL" id="OQS05016.1"/>
    </source>
</evidence>
<dbReference type="EMBL" id="JNBS01000517">
    <property type="protein sequence ID" value="OQS05016.1"/>
    <property type="molecule type" value="Genomic_DNA"/>
</dbReference>
<reference evidence="3 4" key="1">
    <citation type="journal article" date="2014" name="Genome Biol. Evol.">
        <title>The secreted proteins of Achlya hypogyna and Thraustotheca clavata identify the ancestral oomycete secretome and reveal gene acquisitions by horizontal gene transfer.</title>
        <authorList>
            <person name="Misner I."/>
            <person name="Blouin N."/>
            <person name="Leonard G."/>
            <person name="Richards T.A."/>
            <person name="Lane C.E."/>
        </authorList>
    </citation>
    <scope>NUCLEOTIDE SEQUENCE [LARGE SCALE GENOMIC DNA]</scope>
    <source>
        <strain evidence="3 4">ATCC 34112</strain>
    </source>
</reference>
<dbReference type="PANTHER" id="PTHR44329">
    <property type="entry name" value="SERINE/THREONINE-PROTEIN KINASE TNNI3K-RELATED"/>
    <property type="match status" value="1"/>
</dbReference>
<evidence type="ECO:0000256" key="1">
    <source>
        <dbReference type="SAM" id="Phobius"/>
    </source>
</evidence>
<dbReference type="GO" id="GO:0005524">
    <property type="term" value="F:ATP binding"/>
    <property type="evidence" value="ECO:0007669"/>
    <property type="project" value="InterPro"/>
</dbReference>
<dbReference type="CDD" id="cd13999">
    <property type="entry name" value="STKc_MAP3K-like"/>
    <property type="match status" value="1"/>
</dbReference>
<comment type="caution">
    <text evidence="3">The sequence shown here is derived from an EMBL/GenBank/DDBJ whole genome shotgun (WGS) entry which is preliminary data.</text>
</comment>
<keyword evidence="3" id="KW-0418">Kinase</keyword>
<dbReference type="InterPro" id="IPR011009">
    <property type="entry name" value="Kinase-like_dom_sf"/>
</dbReference>
<evidence type="ECO:0000259" key="2">
    <source>
        <dbReference type="PROSITE" id="PS50011"/>
    </source>
</evidence>
<feature type="transmembrane region" description="Helical" evidence="1">
    <location>
        <begin position="31"/>
        <end position="51"/>
    </location>
</feature>
<proteinExistence type="predicted"/>
<evidence type="ECO:0000313" key="4">
    <source>
        <dbReference type="Proteomes" id="UP000243217"/>
    </source>
</evidence>
<dbReference type="OrthoDB" id="4062651at2759"/>
<dbReference type="GO" id="GO:0004674">
    <property type="term" value="F:protein serine/threonine kinase activity"/>
    <property type="evidence" value="ECO:0007669"/>
    <property type="project" value="TreeGrafter"/>
</dbReference>
<dbReference type="STRING" id="74557.A0A1W0A407"/>
<dbReference type="PRINTS" id="PR00109">
    <property type="entry name" value="TYRKINASE"/>
</dbReference>
<dbReference type="PANTHER" id="PTHR44329:SF214">
    <property type="entry name" value="PROTEIN KINASE DOMAIN-CONTAINING PROTEIN"/>
    <property type="match status" value="1"/>
</dbReference>
<dbReference type="InterPro" id="IPR001245">
    <property type="entry name" value="Ser-Thr/Tyr_kinase_cat_dom"/>
</dbReference>
<dbReference type="Proteomes" id="UP000243217">
    <property type="component" value="Unassembled WGS sequence"/>
</dbReference>
<dbReference type="Gene3D" id="1.10.510.10">
    <property type="entry name" value="Transferase(Phosphotransferase) domain 1"/>
    <property type="match status" value="2"/>
</dbReference>
<keyword evidence="3" id="KW-0808">Transferase</keyword>
<keyword evidence="1" id="KW-0472">Membrane</keyword>